<dbReference type="STRING" id="1005944.SAMN05192576_3833"/>
<dbReference type="AlphaFoldDB" id="A0A1H0IL78"/>
<protein>
    <recommendedName>
        <fullName evidence="3">DUF2785 domain-containing protein</fullName>
    </recommendedName>
</protein>
<dbReference type="EMBL" id="FNIC01000007">
    <property type="protein sequence ID" value="SDO32040.1"/>
    <property type="molecule type" value="Genomic_DNA"/>
</dbReference>
<proteinExistence type="predicted"/>
<accession>A0A1H0IL78</accession>
<evidence type="ECO:0000313" key="1">
    <source>
        <dbReference type="EMBL" id="SDO32040.1"/>
    </source>
</evidence>
<evidence type="ECO:0008006" key="3">
    <source>
        <dbReference type="Google" id="ProtNLM"/>
    </source>
</evidence>
<sequence>MSRAYWKQIHDDDFAVPTDRPLADLTAELTRLLGDVDPDLRDGLALPALATWVERGVYDDLLRGLGDGMAAGLRAGLGETGSDTVFRRSFSVLVLGECIRRDNERPLVPGGTVLDWGDRVATWILQERDLRGYVPGKGWAHAIAHGADALGTLAESPHVGAAELVVVLDVIAERLCLPVDALFTAGEPDRLALAAMCVLRRNRVPFDIVEPWVETLAEAARTRPWSDDRDPFLAGGNAEAFLRALYLQLAMGQRPPAVRADLMLLLVDALRSTNPHYLGPK</sequence>
<name>A0A1H0IL78_9ACTN</name>
<gene>
    <name evidence="1" type="ORF">SAMN05192576_3833</name>
</gene>
<reference evidence="1 2" key="1">
    <citation type="submission" date="2016-10" db="EMBL/GenBank/DDBJ databases">
        <authorList>
            <person name="de Groot N.N."/>
        </authorList>
    </citation>
    <scope>NUCLEOTIDE SEQUENCE [LARGE SCALE GENOMIC DNA]</scope>
    <source>
        <strain evidence="1 2">CGMCC 1.11147</strain>
    </source>
</reference>
<evidence type="ECO:0000313" key="2">
    <source>
        <dbReference type="Proteomes" id="UP000199004"/>
    </source>
</evidence>
<dbReference type="InterPro" id="IPR021247">
    <property type="entry name" value="DUF2785"/>
</dbReference>
<dbReference type="Proteomes" id="UP000199004">
    <property type="component" value="Unassembled WGS sequence"/>
</dbReference>
<keyword evidence="2" id="KW-1185">Reference proteome</keyword>
<dbReference type="RefSeq" id="WP_091026399.1">
    <property type="nucleotide sequence ID" value="NZ_BKAE01000009.1"/>
</dbReference>
<dbReference type="OrthoDB" id="7619731at2"/>
<dbReference type="Pfam" id="PF10978">
    <property type="entry name" value="DUF2785"/>
    <property type="match status" value="1"/>
</dbReference>
<organism evidence="1 2">
    <name type="scientific">Nocardioides szechwanensis</name>
    <dbReference type="NCBI Taxonomy" id="1005944"/>
    <lineage>
        <taxon>Bacteria</taxon>
        <taxon>Bacillati</taxon>
        <taxon>Actinomycetota</taxon>
        <taxon>Actinomycetes</taxon>
        <taxon>Propionibacteriales</taxon>
        <taxon>Nocardioidaceae</taxon>
        <taxon>Nocardioides</taxon>
    </lineage>
</organism>